<dbReference type="OrthoDB" id="10285797at2759"/>
<evidence type="ECO:0000256" key="1">
    <source>
        <dbReference type="SAM" id="Phobius"/>
    </source>
</evidence>
<dbReference type="AlphaFoldDB" id="A0A1D3JF04"/>
<dbReference type="Proteomes" id="UP000242942">
    <property type="component" value="Unassembled WGS sequence"/>
</dbReference>
<reference evidence="2 3" key="1">
    <citation type="submission" date="2016-06" db="EMBL/GenBank/DDBJ databases">
        <authorList>
            <consortium name="Pathogen Informatics"/>
        </authorList>
    </citation>
    <scope>NUCLEOTIDE SEQUENCE [LARGE SCALE GENOMIC DNA]</scope>
    <source>
        <strain evidence="2">PocGH01</strain>
    </source>
</reference>
<keyword evidence="1" id="KW-0812">Transmembrane</keyword>
<name>A0A1D3JF04_PLAOA</name>
<protein>
    <submittedName>
        <fullName evidence="2">PIR protein</fullName>
    </submittedName>
</protein>
<keyword evidence="3" id="KW-1185">Reference proteome</keyword>
<accession>A0A1D3JF04</accession>
<evidence type="ECO:0000313" key="3">
    <source>
        <dbReference type="Proteomes" id="UP000242942"/>
    </source>
</evidence>
<gene>
    <name evidence="2" type="primary">PocGH01_00200900</name>
    <name evidence="2" type="ORF">POCGH01_00200900</name>
</gene>
<proteinExistence type="predicted"/>
<feature type="transmembrane region" description="Helical" evidence="1">
    <location>
        <begin position="291"/>
        <end position="311"/>
    </location>
</feature>
<dbReference type="InterPro" id="IPR008780">
    <property type="entry name" value="Plasmodium_Vir"/>
</dbReference>
<keyword evidence="1" id="KW-0472">Membrane</keyword>
<sequence length="365" mass="43440">MYLFYYFELQDIHKCELPSEKHYVTLNNVTITDTSKKFCDLNETLVNKYPFIEDFCFKLASHLENFKNSNEMISEEKKKCKSLKFWFHDYIINTVETRSIITYIMLLYSVWSKFKEANKLPNIDECNTTFTFVSIDHLGKRKKMYDFNDNYKELQCAFQKKKDCKVDVTEDCKEICKVDCNDKCKEDCNDKYCTYFLDIINIHNEFEQVCAGTNKQRCPDFGDDFKNNYLSISNIEELCQKVYEEHGFYKIKMSLGEEGEEKYVDQYESTYMFSFFEKFIGYSIKKFLSKLLYYSKYTVLPILLILLFYFFMKKLSLFGSKISPRVDDLRKMWRNVQGVTNPATLLHPPKPPFGGNKMGLPYMPK</sequence>
<dbReference type="Pfam" id="PF05795">
    <property type="entry name" value="Plasmodium_Vir"/>
    <property type="match status" value="1"/>
</dbReference>
<keyword evidence="1" id="KW-1133">Transmembrane helix</keyword>
<organism evidence="2 3">
    <name type="scientific">Plasmodium ovale</name>
    <name type="common">malaria parasite P. ovale</name>
    <dbReference type="NCBI Taxonomy" id="36330"/>
    <lineage>
        <taxon>Eukaryota</taxon>
        <taxon>Sar</taxon>
        <taxon>Alveolata</taxon>
        <taxon>Apicomplexa</taxon>
        <taxon>Aconoidasida</taxon>
        <taxon>Haemosporida</taxon>
        <taxon>Plasmodiidae</taxon>
        <taxon>Plasmodium</taxon>
        <taxon>Plasmodium (Plasmodium)</taxon>
    </lineage>
</organism>
<dbReference type="VEuPathDB" id="PlasmoDB:PocGH01_00200900"/>
<dbReference type="EMBL" id="FLRI01000493">
    <property type="protein sequence ID" value="SBT84485.1"/>
    <property type="molecule type" value="Genomic_DNA"/>
</dbReference>
<evidence type="ECO:0000313" key="2">
    <source>
        <dbReference type="EMBL" id="SBT84485.1"/>
    </source>
</evidence>
<dbReference type="VEuPathDB" id="PlasmoDB:POWCR01_000190700"/>